<gene>
    <name evidence="7 11" type="primary">tsf</name>
    <name evidence="11" type="ORF">N7603_08435</name>
</gene>
<keyword evidence="4 7" id="KW-0251">Elongation factor</keyword>
<evidence type="ECO:0000256" key="4">
    <source>
        <dbReference type="ARBA" id="ARBA00022768"/>
    </source>
</evidence>
<dbReference type="InterPro" id="IPR014039">
    <property type="entry name" value="Transl_elong_EFTs/EF1B_dimer"/>
</dbReference>
<dbReference type="SMART" id="SM00165">
    <property type="entry name" value="UBA"/>
    <property type="match status" value="1"/>
</dbReference>
<dbReference type="InterPro" id="IPR036402">
    <property type="entry name" value="EF-Ts_dimer_sf"/>
</dbReference>
<evidence type="ECO:0000313" key="11">
    <source>
        <dbReference type="EMBL" id="MCU0105683.1"/>
    </source>
</evidence>
<dbReference type="NCBIfam" id="TIGR00116">
    <property type="entry name" value="tsf"/>
    <property type="match status" value="1"/>
</dbReference>
<comment type="caution">
    <text evidence="11">The sequence shown here is derived from an EMBL/GenBank/DDBJ whole genome shotgun (WGS) entry which is preliminary data.</text>
</comment>
<protein>
    <recommendedName>
        <fullName evidence="2 7">Elongation factor Ts</fullName>
        <shortName evidence="7">EF-Ts</shortName>
    </recommendedName>
</protein>
<dbReference type="EMBL" id="JAOEGN010000022">
    <property type="protein sequence ID" value="MCU0105683.1"/>
    <property type="molecule type" value="Genomic_DNA"/>
</dbReference>
<keyword evidence="3 7" id="KW-0963">Cytoplasm</keyword>
<evidence type="ECO:0000256" key="6">
    <source>
        <dbReference type="ARBA" id="ARBA00025453"/>
    </source>
</evidence>
<dbReference type="Gene3D" id="3.30.479.20">
    <property type="entry name" value="Elongation factor Ts, dimerisation domain"/>
    <property type="match status" value="2"/>
</dbReference>
<name>A0ABT2Q186_9MOLU</name>
<dbReference type="Gene3D" id="1.10.8.10">
    <property type="entry name" value="DNA helicase RuvA subunit, C-terminal domain"/>
    <property type="match status" value="1"/>
</dbReference>
<accession>A0ABT2Q186</accession>
<dbReference type="InterPro" id="IPR009060">
    <property type="entry name" value="UBA-like_sf"/>
</dbReference>
<evidence type="ECO:0000256" key="2">
    <source>
        <dbReference type="ARBA" id="ARBA00016956"/>
    </source>
</evidence>
<dbReference type="HAMAP" id="MF_00050">
    <property type="entry name" value="EF_Ts"/>
    <property type="match status" value="1"/>
</dbReference>
<keyword evidence="12" id="KW-1185">Reference proteome</keyword>
<dbReference type="SUPFAM" id="SSF54713">
    <property type="entry name" value="Elongation factor Ts (EF-Ts), dimerisation domain"/>
    <property type="match status" value="2"/>
</dbReference>
<evidence type="ECO:0000313" key="12">
    <source>
        <dbReference type="Proteomes" id="UP001209076"/>
    </source>
</evidence>
<dbReference type="PROSITE" id="PS01126">
    <property type="entry name" value="EF_TS_1"/>
    <property type="match status" value="1"/>
</dbReference>
<sequence>MAVTAAQVKELRDITGAGMLDCKKALEQTDGNVEAAVTYLREKGIAKAAKKADRIAAEGLCNVIIEGNVAVIYELNSETDFVAKNEKFLSLLDSIGHIILTSGVENTEAAMQVVSNGKTVETLLAEATATIGEKITLRRVQRVVKADNQLFGSYKHMGGRIATVAILNGGDDAVAKDIAMHVAAQKPQYLDQTQISADFIAKEREVLVHQAMEENAKEAKPKPQNILEKMVEGRLNKQLKDICLVNQPFVKNPDETVEQYVKNNKAAVASFVRLEVGEGIEKKDNDFAKEVMEQVRA</sequence>
<proteinExistence type="inferred from homology"/>
<dbReference type="Gene3D" id="1.10.286.20">
    <property type="match status" value="1"/>
</dbReference>
<evidence type="ECO:0000256" key="9">
    <source>
        <dbReference type="RuleBase" id="RU000643"/>
    </source>
</evidence>
<organism evidence="11 12">
    <name type="scientific">Paracholeplasma vituli</name>
    <dbReference type="NCBI Taxonomy" id="69473"/>
    <lineage>
        <taxon>Bacteria</taxon>
        <taxon>Bacillati</taxon>
        <taxon>Mycoplasmatota</taxon>
        <taxon>Mollicutes</taxon>
        <taxon>Acholeplasmatales</taxon>
        <taxon>Acholeplasmataceae</taxon>
        <taxon>Paracholeplasma</taxon>
    </lineage>
</organism>
<comment type="similarity">
    <text evidence="1 7 8">Belongs to the EF-Ts family.</text>
</comment>
<dbReference type="GO" id="GO:0003746">
    <property type="term" value="F:translation elongation factor activity"/>
    <property type="evidence" value="ECO:0007669"/>
    <property type="project" value="UniProtKB-KW"/>
</dbReference>
<dbReference type="CDD" id="cd14275">
    <property type="entry name" value="UBA_EF-Ts"/>
    <property type="match status" value="1"/>
</dbReference>
<comment type="function">
    <text evidence="6 7 8">Associates with the EF-Tu.GDP complex and induces the exchange of GDP to GTP. It remains bound to the aminoacyl-tRNA.EF-Tu.GTP complex up to the GTP hydrolysis stage on the ribosome.</text>
</comment>
<dbReference type="Pfam" id="PF00889">
    <property type="entry name" value="EF_TS"/>
    <property type="match status" value="1"/>
</dbReference>
<feature type="region of interest" description="Involved in Mg(2+) ion dislocation from EF-Tu" evidence="7">
    <location>
        <begin position="79"/>
        <end position="82"/>
    </location>
</feature>
<evidence type="ECO:0000256" key="7">
    <source>
        <dbReference type="HAMAP-Rule" id="MF_00050"/>
    </source>
</evidence>
<dbReference type="Proteomes" id="UP001209076">
    <property type="component" value="Unassembled WGS sequence"/>
</dbReference>
<dbReference type="PANTHER" id="PTHR11741:SF0">
    <property type="entry name" value="ELONGATION FACTOR TS, MITOCHONDRIAL"/>
    <property type="match status" value="1"/>
</dbReference>
<dbReference type="InterPro" id="IPR018101">
    <property type="entry name" value="Transl_elong_Ts_CS"/>
</dbReference>
<dbReference type="SUPFAM" id="SSF46934">
    <property type="entry name" value="UBA-like"/>
    <property type="match status" value="1"/>
</dbReference>
<evidence type="ECO:0000256" key="5">
    <source>
        <dbReference type="ARBA" id="ARBA00022917"/>
    </source>
</evidence>
<reference evidence="12" key="1">
    <citation type="submission" date="2023-07" db="EMBL/GenBank/DDBJ databases">
        <title>Novel Mycoplasma species identified in domestic and wild animals.</title>
        <authorList>
            <person name="Volokhov D.V."/>
            <person name="Furtak V.A."/>
            <person name="Zagorodnyaya T.A."/>
        </authorList>
    </citation>
    <scope>NUCLEOTIDE SEQUENCE [LARGE SCALE GENOMIC DNA]</scope>
    <source>
        <strain evidence="12">92-19</strain>
    </source>
</reference>
<evidence type="ECO:0000256" key="3">
    <source>
        <dbReference type="ARBA" id="ARBA00022490"/>
    </source>
</evidence>
<dbReference type="InterPro" id="IPR015940">
    <property type="entry name" value="UBA"/>
</dbReference>
<evidence type="ECO:0000259" key="10">
    <source>
        <dbReference type="SMART" id="SM00165"/>
    </source>
</evidence>
<keyword evidence="5 7" id="KW-0648">Protein biosynthesis</keyword>
<evidence type="ECO:0000256" key="8">
    <source>
        <dbReference type="RuleBase" id="RU000642"/>
    </source>
</evidence>
<feature type="domain" description="UBA" evidence="10">
    <location>
        <begin position="4"/>
        <end position="42"/>
    </location>
</feature>
<dbReference type="RefSeq" id="WP_262097002.1">
    <property type="nucleotide sequence ID" value="NZ_JAOEGN010000022.1"/>
</dbReference>
<dbReference type="InterPro" id="IPR001816">
    <property type="entry name" value="Transl_elong_EFTs/EF1B"/>
</dbReference>
<dbReference type="PROSITE" id="PS01127">
    <property type="entry name" value="EF_TS_2"/>
    <property type="match status" value="1"/>
</dbReference>
<comment type="subcellular location">
    <subcellularLocation>
        <location evidence="7 9">Cytoplasm</location>
    </subcellularLocation>
</comment>
<evidence type="ECO:0000256" key="1">
    <source>
        <dbReference type="ARBA" id="ARBA00005532"/>
    </source>
</evidence>
<dbReference type="PANTHER" id="PTHR11741">
    <property type="entry name" value="ELONGATION FACTOR TS"/>
    <property type="match status" value="1"/>
</dbReference>